<evidence type="ECO:0000313" key="3">
    <source>
        <dbReference type="Proteomes" id="UP000255177"/>
    </source>
</evidence>
<dbReference type="Proteomes" id="UP000255177">
    <property type="component" value="Unassembled WGS sequence"/>
</dbReference>
<evidence type="ECO:0000313" key="2">
    <source>
        <dbReference type="EMBL" id="SUQ61526.1"/>
    </source>
</evidence>
<dbReference type="InterPro" id="IPR031982">
    <property type="entry name" value="PilE-like"/>
</dbReference>
<keyword evidence="3" id="KW-1185">Reference proteome</keyword>
<dbReference type="Gene3D" id="3.30.700.10">
    <property type="entry name" value="Glycoprotein, Type 4 Pilin"/>
    <property type="match status" value="1"/>
</dbReference>
<dbReference type="InterPro" id="IPR012902">
    <property type="entry name" value="N_methyl_site"/>
</dbReference>
<dbReference type="EMBL" id="UIDD01000004">
    <property type="protein sequence ID" value="SUQ61526.1"/>
    <property type="molecule type" value="Genomic_DNA"/>
</dbReference>
<keyword evidence="1" id="KW-1133">Transmembrane helix</keyword>
<evidence type="ECO:0000256" key="1">
    <source>
        <dbReference type="SAM" id="Phobius"/>
    </source>
</evidence>
<sequence>MSNLQKGLSLIELLLVVAVVGILAGIAYPSYSEQVRKAARTEIAGLLFESAQILERHYSRTGQYADSEALVTPLAPGTEHYRLQAVRHSTSFILTARRIPGGLMTSDRCADFELDQAGVRSNPGAVEAGRGCWGG</sequence>
<dbReference type="GO" id="GO:0043683">
    <property type="term" value="P:type IV pilus assembly"/>
    <property type="evidence" value="ECO:0007669"/>
    <property type="project" value="InterPro"/>
</dbReference>
<dbReference type="InterPro" id="IPR045584">
    <property type="entry name" value="Pilin-like"/>
</dbReference>
<gene>
    <name evidence="2" type="ORF">CCOS864_00945</name>
</gene>
<dbReference type="AlphaFoldDB" id="A0A380SWB4"/>
<dbReference type="SUPFAM" id="SSF54523">
    <property type="entry name" value="Pili subunits"/>
    <property type="match status" value="1"/>
</dbReference>
<proteinExistence type="predicted"/>
<dbReference type="Pfam" id="PF16732">
    <property type="entry name" value="ComP_DUS"/>
    <property type="match status" value="1"/>
</dbReference>
<keyword evidence="1" id="KW-0472">Membrane</keyword>
<dbReference type="NCBIfam" id="TIGR02532">
    <property type="entry name" value="IV_pilin_GFxxxE"/>
    <property type="match status" value="1"/>
</dbReference>
<dbReference type="PROSITE" id="PS00409">
    <property type="entry name" value="PROKAR_NTER_METHYL"/>
    <property type="match status" value="1"/>
</dbReference>
<protein>
    <submittedName>
        <fullName evidence="2">Prepilin-type N-terminal cleavage/methylation domain protein</fullName>
    </submittedName>
</protein>
<dbReference type="Pfam" id="PF07963">
    <property type="entry name" value="N_methyl"/>
    <property type="match status" value="1"/>
</dbReference>
<accession>A0A380SWB4</accession>
<reference evidence="3" key="1">
    <citation type="submission" date="2018-07" db="EMBL/GenBank/DDBJ databases">
        <authorList>
            <person name="Blom J."/>
        </authorList>
    </citation>
    <scope>NUCLEOTIDE SEQUENCE [LARGE SCALE GENOMIC DNA]</scope>
    <source>
        <strain evidence="3">CCOS 864</strain>
    </source>
</reference>
<keyword evidence="1" id="KW-0812">Transmembrane</keyword>
<organism evidence="2 3">
    <name type="scientific">Pseudomonas wadenswilerensis</name>
    <dbReference type="NCBI Taxonomy" id="1785161"/>
    <lineage>
        <taxon>Bacteria</taxon>
        <taxon>Pseudomonadati</taxon>
        <taxon>Pseudomonadota</taxon>
        <taxon>Gammaproteobacteria</taxon>
        <taxon>Pseudomonadales</taxon>
        <taxon>Pseudomonadaceae</taxon>
        <taxon>Pseudomonas</taxon>
    </lineage>
</organism>
<feature type="transmembrane region" description="Helical" evidence="1">
    <location>
        <begin position="7"/>
        <end position="28"/>
    </location>
</feature>
<name>A0A380SWB4_9PSED</name>